<keyword evidence="1" id="KW-0812">Transmembrane</keyword>
<dbReference type="EMBL" id="HBFY01007120">
    <property type="protein sequence ID" value="CAD8965498.1"/>
    <property type="molecule type" value="Transcribed_RNA"/>
</dbReference>
<dbReference type="AlphaFoldDB" id="A0A7S1H3R5"/>
<accession>A0A7S1H3R5</accession>
<feature type="transmembrane region" description="Helical" evidence="1">
    <location>
        <begin position="107"/>
        <end position="128"/>
    </location>
</feature>
<keyword evidence="1" id="KW-1133">Transmembrane helix</keyword>
<sequence length="149" mass="16131">MGLFSDNTCTTFVNNGEGLFYQTMGYRLPYSGSSLVSNRCLSCSQQDDDGDNELKDVCTGTYQVSGKCETKMNVDYPNESACTYIEGIKIIRADGVIRTSSVRKSKAAAVTIGLFLTVAVLLAGYVYYLRTKLGRAQINLSAASQASLT</sequence>
<proteinExistence type="predicted"/>
<keyword evidence="1" id="KW-0472">Membrane</keyword>
<gene>
    <name evidence="2" type="ORF">TNIT0693_LOCUS2661</name>
</gene>
<organism evidence="2">
    <name type="scientific">Thalassionema nitzschioides</name>
    <dbReference type="NCBI Taxonomy" id="33649"/>
    <lineage>
        <taxon>Eukaryota</taxon>
        <taxon>Sar</taxon>
        <taxon>Stramenopiles</taxon>
        <taxon>Ochrophyta</taxon>
        <taxon>Bacillariophyta</taxon>
        <taxon>Fragilariophyceae</taxon>
        <taxon>Fragilariophycidae</taxon>
        <taxon>Thalassionemales</taxon>
        <taxon>Thalassionemataceae</taxon>
        <taxon>Thalassionema</taxon>
    </lineage>
</organism>
<reference evidence="2" key="1">
    <citation type="submission" date="2021-01" db="EMBL/GenBank/DDBJ databases">
        <authorList>
            <person name="Corre E."/>
            <person name="Pelletier E."/>
            <person name="Niang G."/>
            <person name="Scheremetjew M."/>
            <person name="Finn R."/>
            <person name="Kale V."/>
            <person name="Holt S."/>
            <person name="Cochrane G."/>
            <person name="Meng A."/>
            <person name="Brown T."/>
            <person name="Cohen L."/>
        </authorList>
    </citation>
    <scope>NUCLEOTIDE SEQUENCE</scope>
</reference>
<evidence type="ECO:0000256" key="1">
    <source>
        <dbReference type="SAM" id="Phobius"/>
    </source>
</evidence>
<evidence type="ECO:0000313" key="2">
    <source>
        <dbReference type="EMBL" id="CAD8965498.1"/>
    </source>
</evidence>
<protein>
    <submittedName>
        <fullName evidence="2">Uncharacterized protein</fullName>
    </submittedName>
</protein>
<name>A0A7S1H3R5_9STRA</name>